<accession>A0ABX1VTF2</accession>
<dbReference type="InterPro" id="IPR021377">
    <property type="entry name" value="DUF3006"/>
</dbReference>
<comment type="caution">
    <text evidence="1">The sequence shown here is derived from an EMBL/GenBank/DDBJ whole genome shotgun (WGS) entry which is preliminary data.</text>
</comment>
<dbReference type="Pfam" id="PF11213">
    <property type="entry name" value="DUF3006"/>
    <property type="match status" value="1"/>
</dbReference>
<gene>
    <name evidence="1" type="ORF">G9470_16110</name>
</gene>
<sequence length="70" mass="8267">MQYIIDRIEQEIAICEEESGAMVKLPLKELPKGSREGDVLFKINGVFQFDGEETNRRRQKMREKLNRLIK</sequence>
<protein>
    <submittedName>
        <fullName evidence="1">DUF3006 domain-containing protein</fullName>
    </submittedName>
</protein>
<reference evidence="1 2" key="1">
    <citation type="submission" date="2020-03" db="EMBL/GenBank/DDBJ databases">
        <title>Genome Sequence of industrial isolate, B5A.</title>
        <authorList>
            <person name="Sharma S."/>
            <person name="Patil P.B."/>
            <person name="Korpole S."/>
        </authorList>
    </citation>
    <scope>NUCLEOTIDE SEQUENCE [LARGE SCALE GENOMIC DNA]</scope>
    <source>
        <strain evidence="1 2">PI-S10-B5A</strain>
    </source>
</reference>
<proteinExistence type="predicted"/>
<dbReference type="Proteomes" id="UP000539052">
    <property type="component" value="Unassembled WGS sequence"/>
</dbReference>
<keyword evidence="2" id="KW-1185">Reference proteome</keyword>
<evidence type="ECO:0000313" key="1">
    <source>
        <dbReference type="EMBL" id="NNJ31305.1"/>
    </source>
</evidence>
<organism evidence="1 2">
    <name type="scientific">Lacrimispora defluvii</name>
    <dbReference type="NCBI Taxonomy" id="2719233"/>
    <lineage>
        <taxon>Bacteria</taxon>
        <taxon>Bacillati</taxon>
        <taxon>Bacillota</taxon>
        <taxon>Clostridia</taxon>
        <taxon>Lachnospirales</taxon>
        <taxon>Lachnospiraceae</taxon>
        <taxon>Lacrimispora</taxon>
    </lineage>
</organism>
<name>A0ABX1VTF2_9FIRM</name>
<dbReference type="EMBL" id="JAAOXG010000033">
    <property type="protein sequence ID" value="NNJ31305.1"/>
    <property type="molecule type" value="Genomic_DNA"/>
</dbReference>
<evidence type="ECO:0000313" key="2">
    <source>
        <dbReference type="Proteomes" id="UP000539052"/>
    </source>
</evidence>
<dbReference type="RefSeq" id="WP_170822448.1">
    <property type="nucleotide sequence ID" value="NZ_JAAOXG010000033.1"/>
</dbReference>